<name>A0A2Y8ZYD6_9MICO</name>
<feature type="region of interest" description="Disordered" evidence="1">
    <location>
        <begin position="207"/>
        <end position="260"/>
    </location>
</feature>
<organism evidence="4 5">
    <name type="scientific">Georgenia satyanarayanai</name>
    <dbReference type="NCBI Taxonomy" id="860221"/>
    <lineage>
        <taxon>Bacteria</taxon>
        <taxon>Bacillati</taxon>
        <taxon>Actinomycetota</taxon>
        <taxon>Actinomycetes</taxon>
        <taxon>Micrococcales</taxon>
        <taxon>Bogoriellaceae</taxon>
        <taxon>Georgenia</taxon>
    </lineage>
</organism>
<evidence type="ECO:0000256" key="1">
    <source>
        <dbReference type="SAM" id="MobiDB-lite"/>
    </source>
</evidence>
<dbReference type="AlphaFoldDB" id="A0A2Y8ZYD6"/>
<accession>A0A2Y8ZYD6</accession>
<reference evidence="4 5" key="1">
    <citation type="submission" date="2016-10" db="EMBL/GenBank/DDBJ databases">
        <authorList>
            <person name="Cai Z."/>
        </authorList>
    </citation>
    <scope>NUCLEOTIDE SEQUENCE [LARGE SCALE GENOMIC DNA]</scope>
    <source>
        <strain evidence="4 5">CGMCC 1.10826</strain>
    </source>
</reference>
<keyword evidence="5" id="KW-1185">Reference proteome</keyword>
<feature type="compositionally biased region" description="Acidic residues" evidence="1">
    <location>
        <begin position="225"/>
        <end position="247"/>
    </location>
</feature>
<keyword evidence="2" id="KW-1133">Transmembrane helix</keyword>
<protein>
    <recommendedName>
        <fullName evidence="3">DUF2510 domain-containing protein</fullName>
    </recommendedName>
</protein>
<feature type="compositionally biased region" description="Polar residues" evidence="1">
    <location>
        <begin position="46"/>
        <end position="85"/>
    </location>
</feature>
<gene>
    <name evidence="4" type="ORF">SAMN05216184_101735</name>
</gene>
<feature type="compositionally biased region" description="Low complexity" evidence="1">
    <location>
        <begin position="32"/>
        <end position="45"/>
    </location>
</feature>
<feature type="compositionally biased region" description="Low complexity" evidence="1">
    <location>
        <begin position="99"/>
        <end position="113"/>
    </location>
</feature>
<dbReference type="Proteomes" id="UP000250222">
    <property type="component" value="Unassembled WGS sequence"/>
</dbReference>
<feature type="compositionally biased region" description="Polar residues" evidence="1">
    <location>
        <begin position="149"/>
        <end position="171"/>
    </location>
</feature>
<dbReference type="OrthoDB" id="2004788at2"/>
<keyword evidence="2" id="KW-0812">Transmembrane</keyword>
<feature type="region of interest" description="Disordered" evidence="1">
    <location>
        <begin position="125"/>
        <end position="175"/>
    </location>
</feature>
<evidence type="ECO:0000259" key="3">
    <source>
        <dbReference type="Pfam" id="PF10708"/>
    </source>
</evidence>
<feature type="transmembrane region" description="Helical" evidence="2">
    <location>
        <begin position="181"/>
        <end position="204"/>
    </location>
</feature>
<dbReference type="Pfam" id="PF10708">
    <property type="entry name" value="DUF2510"/>
    <property type="match status" value="1"/>
</dbReference>
<feature type="compositionally biased region" description="Low complexity" evidence="1">
    <location>
        <begin position="125"/>
        <end position="144"/>
    </location>
</feature>
<keyword evidence="2" id="KW-0472">Membrane</keyword>
<feature type="region of interest" description="Disordered" evidence="1">
    <location>
        <begin position="1"/>
        <end position="113"/>
    </location>
</feature>
<sequence>MSNPIAGWYPDPSGDPSKLRYWDGTSWTEHFAPAQGAAQQAGEAGTSSDGQSTGEQRTTAPESFGGQPTEQLPAQGAEQPTTEQLPAQPGGHDQHTAVYPTGQYGQQQPGYGHEAYGQQAQQPYGQAGYGQADYGQQDYGQQPYVPHQDGQQPYGQSPYTSGQPSYGQQPGTDEGGSGKGLVIGIILAALVLIAVAVTAVVLLLGGDDDADPGSAPRPTPAATATDEEVAEDPATDEATEETTEDATDAPGGGAVSGGEITVGESVTGSIAAGETWTGTITVDEAAPIVVDVAAESGDLTLSLTGGAIDVENDDHGRFKVNGEASSLDPALGAYLEPGEYEVAVAAYHSSVETDFTVTTMVPEMVTPGEPVAVDLAEDEVWLAAVELTDRSTVVLDSVSTEGDPQLGIFTSTGELEGVDDSDEGAGGTLDPYLELTLPAGVHVISYSSWSGSPLSAELSITVE</sequence>
<evidence type="ECO:0000313" key="5">
    <source>
        <dbReference type="Proteomes" id="UP000250222"/>
    </source>
</evidence>
<dbReference type="RefSeq" id="WP_110851184.1">
    <property type="nucleotide sequence ID" value="NZ_QKLZ01000001.1"/>
</dbReference>
<evidence type="ECO:0000313" key="4">
    <source>
        <dbReference type="EMBL" id="SSA37114.1"/>
    </source>
</evidence>
<feature type="domain" description="DUF2510" evidence="3">
    <location>
        <begin position="6"/>
        <end position="39"/>
    </location>
</feature>
<evidence type="ECO:0000256" key="2">
    <source>
        <dbReference type="SAM" id="Phobius"/>
    </source>
</evidence>
<dbReference type="EMBL" id="UETB01000001">
    <property type="protein sequence ID" value="SSA37114.1"/>
    <property type="molecule type" value="Genomic_DNA"/>
</dbReference>
<proteinExistence type="predicted"/>
<dbReference type="InterPro" id="IPR018929">
    <property type="entry name" value="DUF2510"/>
</dbReference>